<evidence type="ECO:0000313" key="1">
    <source>
        <dbReference type="EMBL" id="ATZ17244.1"/>
    </source>
</evidence>
<keyword evidence="2" id="KW-1185">Reference proteome</keyword>
<gene>
    <name evidence="1" type="ORF">ELUMI_v1c05200</name>
</gene>
<dbReference type="KEGG" id="elj:ELUMI_v1c05200"/>
<name>A0A2K8NU00_9MOLU</name>
<protein>
    <submittedName>
        <fullName evidence="1">Uncharacterized protein</fullName>
    </submittedName>
</protein>
<dbReference type="AlphaFoldDB" id="A0A2K8NU00"/>
<sequence length="104" mass="12642">MPKKKRKKIYFCQEEWDKLEWSLKEIYSEFLVITNSLFEDSENLAKLKKIIEENVLIKHDLNSQELILLFDKISYIFIKINEMLKKQKNKLDPETISQIFQLFI</sequence>
<organism evidence="1 2">
    <name type="scientific">Williamsoniiplasma luminosum</name>
    <dbReference type="NCBI Taxonomy" id="214888"/>
    <lineage>
        <taxon>Bacteria</taxon>
        <taxon>Bacillati</taxon>
        <taxon>Mycoplasmatota</taxon>
        <taxon>Mollicutes</taxon>
        <taxon>Entomoplasmatales</taxon>
        <taxon>Williamsoniiplasma</taxon>
    </lineage>
</organism>
<evidence type="ECO:0000313" key="2">
    <source>
        <dbReference type="Proteomes" id="UP000232063"/>
    </source>
</evidence>
<proteinExistence type="predicted"/>
<dbReference type="Proteomes" id="UP000232063">
    <property type="component" value="Chromosome"/>
</dbReference>
<dbReference type="EMBL" id="CP024963">
    <property type="protein sequence ID" value="ATZ17244.1"/>
    <property type="molecule type" value="Genomic_DNA"/>
</dbReference>
<dbReference type="RefSeq" id="WP_025734670.1">
    <property type="nucleotide sequence ID" value="NZ_CP024963.1"/>
</dbReference>
<reference evidence="1 2" key="1">
    <citation type="submission" date="2017-11" db="EMBL/GenBank/DDBJ databases">
        <title>Genome sequence of Entomoplasma luminosum PIMN-1 (ATCC 49195).</title>
        <authorList>
            <person name="Lo W.-S."/>
            <person name="Gasparich G.E."/>
            <person name="Kuo C.-H."/>
        </authorList>
    </citation>
    <scope>NUCLEOTIDE SEQUENCE [LARGE SCALE GENOMIC DNA]</scope>
    <source>
        <strain evidence="1 2">PIMN-1</strain>
    </source>
</reference>
<accession>A0A2K8NU00</accession>